<feature type="region of interest" description="Disordered" evidence="1">
    <location>
        <begin position="79"/>
        <end position="104"/>
    </location>
</feature>
<evidence type="ECO:0000313" key="3">
    <source>
        <dbReference type="Proteomes" id="UP000187209"/>
    </source>
</evidence>
<gene>
    <name evidence="2" type="ORF">SteCoe_2156</name>
</gene>
<dbReference type="EMBL" id="MPUH01000023">
    <property type="protein sequence ID" value="OMJ94658.1"/>
    <property type="molecule type" value="Genomic_DNA"/>
</dbReference>
<reference evidence="2 3" key="1">
    <citation type="submission" date="2016-11" db="EMBL/GenBank/DDBJ databases">
        <title>The macronuclear genome of Stentor coeruleus: a giant cell with tiny introns.</title>
        <authorList>
            <person name="Slabodnick M."/>
            <person name="Ruby J.G."/>
            <person name="Reiff S.B."/>
            <person name="Swart E.C."/>
            <person name="Gosai S."/>
            <person name="Prabakaran S."/>
            <person name="Witkowska E."/>
            <person name="Larue G.E."/>
            <person name="Fisher S."/>
            <person name="Freeman R.M."/>
            <person name="Gunawardena J."/>
            <person name="Chu W."/>
            <person name="Stover N.A."/>
            <person name="Gregory B.D."/>
            <person name="Nowacki M."/>
            <person name="Derisi J."/>
            <person name="Roy S.W."/>
            <person name="Marshall W.F."/>
            <person name="Sood P."/>
        </authorList>
    </citation>
    <scope>NUCLEOTIDE SEQUENCE [LARGE SCALE GENOMIC DNA]</scope>
    <source>
        <strain evidence="2">WM001</strain>
    </source>
</reference>
<protein>
    <submittedName>
        <fullName evidence="2">Uncharacterized protein</fullName>
    </submittedName>
</protein>
<dbReference type="AlphaFoldDB" id="A0A1R2D069"/>
<name>A0A1R2D069_9CILI</name>
<comment type="caution">
    <text evidence="2">The sequence shown here is derived from an EMBL/GenBank/DDBJ whole genome shotgun (WGS) entry which is preliminary data.</text>
</comment>
<organism evidence="2 3">
    <name type="scientific">Stentor coeruleus</name>
    <dbReference type="NCBI Taxonomy" id="5963"/>
    <lineage>
        <taxon>Eukaryota</taxon>
        <taxon>Sar</taxon>
        <taxon>Alveolata</taxon>
        <taxon>Ciliophora</taxon>
        <taxon>Postciliodesmatophora</taxon>
        <taxon>Heterotrichea</taxon>
        <taxon>Heterotrichida</taxon>
        <taxon>Stentoridae</taxon>
        <taxon>Stentor</taxon>
    </lineage>
</organism>
<accession>A0A1R2D069</accession>
<evidence type="ECO:0000256" key="1">
    <source>
        <dbReference type="SAM" id="MobiDB-lite"/>
    </source>
</evidence>
<proteinExistence type="predicted"/>
<dbReference type="Proteomes" id="UP000187209">
    <property type="component" value="Unassembled WGS sequence"/>
</dbReference>
<keyword evidence="3" id="KW-1185">Reference proteome</keyword>
<feature type="region of interest" description="Disordered" evidence="1">
    <location>
        <begin position="214"/>
        <end position="234"/>
    </location>
</feature>
<feature type="region of interest" description="Disordered" evidence="1">
    <location>
        <begin position="1"/>
        <end position="52"/>
    </location>
</feature>
<sequence length="234" mass="26579">MWGQREFLQSSSSEEELKSNSCQQSVSTDISHYEKRDFVPKPPPTRPTTANSRIISIQKAKLLKTTKIPVRVEISPFFRTHPQNQYPNPPSPPRTTKAQIGKSDCKEVREVKEIREPKENKEEIEEIKVGESRTRKIKAIAKEFLLQDNPENFDKTIMQVASRKNEITPEPRHQRVTVQNNAPIRARPVSQRSVRSSSKDFKAVTTVIVRKDVPGASRGNIGTRSTLMSPLPQG</sequence>
<evidence type="ECO:0000313" key="2">
    <source>
        <dbReference type="EMBL" id="OMJ94658.1"/>
    </source>
</evidence>